<proteinExistence type="inferred from homology"/>
<dbReference type="Pfam" id="PF00294">
    <property type="entry name" value="PfkB"/>
    <property type="match status" value="1"/>
</dbReference>
<feature type="domain" description="Carbohydrate kinase PfkB" evidence="4">
    <location>
        <begin position="25"/>
        <end position="271"/>
    </location>
</feature>
<sequence length="293" mass="32362">GVEYLGLLYAEKIAVEKVTDVLAVGNAANVAVGSSRLGLKTALYTVLGNDDTGEQMAKILVREGVVKDYIMFDKKKKSNLSIVLNYKAERTILVHHEKRDYNLPRLAGVRWLYFTSLGQGHEKLHTQIPRYVKKHGAKLAFNPGSHQLNEGLRNLRPILKATAVLFVNREEAQTLVGKEKDIKKLLVKLRELGPEIAVITDGPKGSFASNGLHSCFLPIFPARLVERTGAGDAYGTGFVSALAYGKPLAEAMRWGTVNSASVIQYIGAREGLLRIKDMERILKEHPSFKAKKI</sequence>
<dbReference type="GO" id="GO:0016301">
    <property type="term" value="F:kinase activity"/>
    <property type="evidence" value="ECO:0007669"/>
    <property type="project" value="UniProtKB-KW"/>
</dbReference>
<evidence type="ECO:0000256" key="1">
    <source>
        <dbReference type="ARBA" id="ARBA00010688"/>
    </source>
</evidence>
<accession>A0A1G2QZ13</accession>
<comment type="caution">
    <text evidence="5">The sequence shown here is derived from an EMBL/GenBank/DDBJ whole genome shotgun (WGS) entry which is preliminary data.</text>
</comment>
<dbReference type="InterPro" id="IPR052700">
    <property type="entry name" value="Carb_kinase_PfkB-like"/>
</dbReference>
<dbReference type="Proteomes" id="UP000178065">
    <property type="component" value="Unassembled WGS sequence"/>
</dbReference>
<evidence type="ECO:0000256" key="3">
    <source>
        <dbReference type="ARBA" id="ARBA00022777"/>
    </source>
</evidence>
<dbReference type="PANTHER" id="PTHR43320:SF3">
    <property type="entry name" value="CARBOHYDRATE KINASE PFKB DOMAIN-CONTAINING PROTEIN"/>
    <property type="match status" value="1"/>
</dbReference>
<organism evidence="5 6">
    <name type="scientific">Candidatus Wildermuthbacteria bacterium RIFCSPHIGHO2_01_FULL_49_22b</name>
    <dbReference type="NCBI Taxonomy" id="1802448"/>
    <lineage>
        <taxon>Bacteria</taxon>
        <taxon>Candidatus Wildermuthiibacteriota</taxon>
    </lineage>
</organism>
<dbReference type="PANTHER" id="PTHR43320">
    <property type="entry name" value="SUGAR KINASE"/>
    <property type="match status" value="1"/>
</dbReference>
<evidence type="ECO:0000313" key="5">
    <source>
        <dbReference type="EMBL" id="OHA65865.1"/>
    </source>
</evidence>
<dbReference type="SUPFAM" id="SSF53613">
    <property type="entry name" value="Ribokinase-like"/>
    <property type="match status" value="1"/>
</dbReference>
<gene>
    <name evidence="5" type="ORF">A2672_02770</name>
</gene>
<reference evidence="5 6" key="1">
    <citation type="journal article" date="2016" name="Nat. Commun.">
        <title>Thousands of microbial genomes shed light on interconnected biogeochemical processes in an aquifer system.</title>
        <authorList>
            <person name="Anantharaman K."/>
            <person name="Brown C.T."/>
            <person name="Hug L.A."/>
            <person name="Sharon I."/>
            <person name="Castelle C.J."/>
            <person name="Probst A.J."/>
            <person name="Thomas B.C."/>
            <person name="Singh A."/>
            <person name="Wilkins M.J."/>
            <person name="Karaoz U."/>
            <person name="Brodie E.L."/>
            <person name="Williams K.H."/>
            <person name="Hubbard S.S."/>
            <person name="Banfield J.F."/>
        </authorList>
    </citation>
    <scope>NUCLEOTIDE SEQUENCE [LARGE SCALE GENOMIC DNA]</scope>
</reference>
<dbReference type="Gene3D" id="3.40.1190.20">
    <property type="match status" value="1"/>
</dbReference>
<dbReference type="EMBL" id="MHTT01000010">
    <property type="protein sequence ID" value="OHA65865.1"/>
    <property type="molecule type" value="Genomic_DNA"/>
</dbReference>
<dbReference type="InterPro" id="IPR011611">
    <property type="entry name" value="PfkB_dom"/>
</dbReference>
<evidence type="ECO:0000256" key="2">
    <source>
        <dbReference type="ARBA" id="ARBA00022679"/>
    </source>
</evidence>
<dbReference type="InterPro" id="IPR029056">
    <property type="entry name" value="Ribokinase-like"/>
</dbReference>
<feature type="non-terminal residue" evidence="5">
    <location>
        <position position="1"/>
    </location>
</feature>
<comment type="similarity">
    <text evidence="1">Belongs to the carbohydrate kinase PfkB family.</text>
</comment>
<evidence type="ECO:0000313" key="6">
    <source>
        <dbReference type="Proteomes" id="UP000178065"/>
    </source>
</evidence>
<keyword evidence="2" id="KW-0808">Transferase</keyword>
<dbReference type="STRING" id="1802448.A2672_02770"/>
<keyword evidence="3" id="KW-0418">Kinase</keyword>
<evidence type="ECO:0000259" key="4">
    <source>
        <dbReference type="Pfam" id="PF00294"/>
    </source>
</evidence>
<dbReference type="AlphaFoldDB" id="A0A1G2QZ13"/>
<protein>
    <recommendedName>
        <fullName evidence="4">Carbohydrate kinase PfkB domain-containing protein</fullName>
    </recommendedName>
</protein>
<name>A0A1G2QZ13_9BACT</name>